<feature type="transmembrane region" description="Helical" evidence="1">
    <location>
        <begin position="58"/>
        <end position="77"/>
    </location>
</feature>
<feature type="transmembrane region" description="Helical" evidence="1">
    <location>
        <begin position="33"/>
        <end position="51"/>
    </location>
</feature>
<dbReference type="EMBL" id="SODV01000001">
    <property type="protein sequence ID" value="TDW99018.1"/>
    <property type="molecule type" value="Genomic_DNA"/>
</dbReference>
<evidence type="ECO:0008006" key="4">
    <source>
        <dbReference type="Google" id="ProtNLM"/>
    </source>
</evidence>
<reference evidence="2 3" key="1">
    <citation type="submission" date="2019-03" db="EMBL/GenBank/DDBJ databases">
        <title>Genomic Encyclopedia of Type Strains, Phase IV (KMG-IV): sequencing the most valuable type-strain genomes for metagenomic binning, comparative biology and taxonomic classification.</title>
        <authorList>
            <person name="Goeker M."/>
        </authorList>
    </citation>
    <scope>NUCLEOTIDE SEQUENCE [LARGE SCALE GENOMIC DNA]</scope>
    <source>
        <strain evidence="2 3">DSM 100059</strain>
    </source>
</reference>
<proteinExistence type="predicted"/>
<dbReference type="Proteomes" id="UP000294498">
    <property type="component" value="Unassembled WGS sequence"/>
</dbReference>
<feature type="transmembrane region" description="Helical" evidence="1">
    <location>
        <begin position="7"/>
        <end position="27"/>
    </location>
</feature>
<feature type="transmembrane region" description="Helical" evidence="1">
    <location>
        <begin position="121"/>
        <end position="142"/>
    </location>
</feature>
<keyword evidence="1" id="KW-0812">Transmembrane</keyword>
<accession>A0A4R8DMP0</accession>
<feature type="transmembrane region" description="Helical" evidence="1">
    <location>
        <begin position="83"/>
        <end position="101"/>
    </location>
</feature>
<keyword evidence="1" id="KW-1133">Transmembrane helix</keyword>
<keyword evidence="1" id="KW-0472">Membrane</keyword>
<protein>
    <recommendedName>
        <fullName evidence="4">DUF4149 domain-containing protein</fullName>
    </recommendedName>
</protein>
<evidence type="ECO:0000256" key="1">
    <source>
        <dbReference type="SAM" id="Phobius"/>
    </source>
</evidence>
<gene>
    <name evidence="2" type="ORF">EDB95_0025</name>
</gene>
<comment type="caution">
    <text evidence="2">The sequence shown here is derived from an EMBL/GenBank/DDBJ whole genome shotgun (WGS) entry which is preliminary data.</text>
</comment>
<dbReference type="RefSeq" id="WP_133989380.1">
    <property type="nucleotide sequence ID" value="NZ_SODV01000001.1"/>
</dbReference>
<sequence length="145" mass="15523">MTTSNLYAAAAAIVFFWSGAVVSISFLEAWLKFTAPGVTLPIGLSIGRLVFSALNKVEWVLLVGCMTCGLAGVAGWWKGAIWLWMAASVLVVETFWLLPALDARALAYMSGQEPKPSSMHLVFVAAEVVKVGCLITGGIELFKLI</sequence>
<evidence type="ECO:0000313" key="2">
    <source>
        <dbReference type="EMBL" id="TDW99018.1"/>
    </source>
</evidence>
<dbReference type="AlphaFoldDB" id="A0A4R8DMP0"/>
<keyword evidence="3" id="KW-1185">Reference proteome</keyword>
<evidence type="ECO:0000313" key="3">
    <source>
        <dbReference type="Proteomes" id="UP000294498"/>
    </source>
</evidence>
<organism evidence="2 3">
    <name type="scientific">Dinghuibacter silviterrae</name>
    <dbReference type="NCBI Taxonomy" id="1539049"/>
    <lineage>
        <taxon>Bacteria</taxon>
        <taxon>Pseudomonadati</taxon>
        <taxon>Bacteroidota</taxon>
        <taxon>Chitinophagia</taxon>
        <taxon>Chitinophagales</taxon>
        <taxon>Chitinophagaceae</taxon>
        <taxon>Dinghuibacter</taxon>
    </lineage>
</organism>
<dbReference type="OrthoDB" id="1098954at2"/>
<name>A0A4R8DMP0_9BACT</name>